<comment type="caution">
    <text evidence="1">The sequence shown here is derived from an EMBL/GenBank/DDBJ whole genome shotgun (WGS) entry which is preliminary data.</text>
</comment>
<evidence type="ECO:0000313" key="2">
    <source>
        <dbReference type="Proteomes" id="UP001062846"/>
    </source>
</evidence>
<gene>
    <name evidence="1" type="ORF">RHMOL_Rhmol12G0039500</name>
</gene>
<name>A0ACC0LF59_RHOML</name>
<dbReference type="Proteomes" id="UP001062846">
    <property type="component" value="Chromosome 12"/>
</dbReference>
<reference evidence="1" key="1">
    <citation type="submission" date="2022-02" db="EMBL/GenBank/DDBJ databases">
        <title>Plant Genome Project.</title>
        <authorList>
            <person name="Zhang R.-G."/>
        </authorList>
    </citation>
    <scope>NUCLEOTIDE SEQUENCE</scope>
    <source>
        <strain evidence="1">AT1</strain>
    </source>
</reference>
<proteinExistence type="predicted"/>
<accession>A0ACC0LF59</accession>
<sequence>MPSTPRRAASSLSSSSSLSAEKLSLPSLQSKMKSDPEGYESELSLIYNQFNSSLDLFQQQAALNFTSISGIAADPAVAKDLGDRVTFLAHVTPFYPKQLAGFPTQLADFLRSAARTLPSGLRCHVVQALILLINRKIVDIGETLALFMELQTLGDRVLRKLAFSHVIHSIRRMNQKHKNDANNRALQNILFVMLQQEDEAKAKQSLITLCDLHRRKVWFDDRTANAICTACFHPSSRIMIAALSFLLDYENIVEDDEDNDGSSSEDDLATQQPHVLLNRESIYKAHHKGTTSSKKKKKAKLQRAIRSMKKQQRVSSEKSNPNYYSPLNHLKDAQGFAEKLFSRLQTCNERFEVKMMMLKVIARTVGLHRLILLNFYPFLQKYVQPHQRDVTSLLAAAVQACHDMVPPDAVEPLFKQVVNQFVHDRSRTEAIAVGLNVVREICLRMPLLMTEDLLQDLVLYKKSHEKAVASAARSLVTLFREVCPSLLIKKDRGRPTDPKAKPKAFGETNVASNVPGLELLEHDGEDDDNDDEAGGSDDGEDSNLGSSSEDDKELSAVKEDVGGGTDEDDDVVNDALDVETEDENDDVSEDEDGGDDDGISIKNDSDMSDEEDVDADSDSDDDDDEMDEEDEHEGSKGLHKLSDNESGGKKYKVQKRKYSDIEQQLNAADTSLRALKRLAAGKKEHELAGTTDDILSNEDFQRIKELKAKKEARIALTQHGLLKKGIDAKSTAFKVPSSDQLSAKRVDPSILEAFVKKKMSKEEKLALVRAGREERGKYQARAAIKQKKTGGSSNRQKEHKKAMPLAAKRAKVARSREVKKKKQQRAGKQFRGRKAWK</sequence>
<protein>
    <submittedName>
        <fullName evidence="1">Uncharacterized protein</fullName>
    </submittedName>
</protein>
<dbReference type="EMBL" id="CM046399">
    <property type="protein sequence ID" value="KAI8526962.1"/>
    <property type="molecule type" value="Genomic_DNA"/>
</dbReference>
<organism evidence="1 2">
    <name type="scientific">Rhododendron molle</name>
    <name type="common">Chinese azalea</name>
    <name type="synonym">Azalea mollis</name>
    <dbReference type="NCBI Taxonomy" id="49168"/>
    <lineage>
        <taxon>Eukaryota</taxon>
        <taxon>Viridiplantae</taxon>
        <taxon>Streptophyta</taxon>
        <taxon>Embryophyta</taxon>
        <taxon>Tracheophyta</taxon>
        <taxon>Spermatophyta</taxon>
        <taxon>Magnoliopsida</taxon>
        <taxon>eudicotyledons</taxon>
        <taxon>Gunneridae</taxon>
        <taxon>Pentapetalae</taxon>
        <taxon>asterids</taxon>
        <taxon>Ericales</taxon>
        <taxon>Ericaceae</taxon>
        <taxon>Ericoideae</taxon>
        <taxon>Rhodoreae</taxon>
        <taxon>Rhododendron</taxon>
    </lineage>
</organism>
<keyword evidence="2" id="KW-1185">Reference proteome</keyword>
<evidence type="ECO:0000313" key="1">
    <source>
        <dbReference type="EMBL" id="KAI8526962.1"/>
    </source>
</evidence>